<sequence>MSTWTSFTKFATSVADTMAKAATTIEESARKAAADLETQHRITVEAKREMGDVEETNIVKLDTKAVLAKMSIPIPAGVQDGLSRMGMKGRQQAGDADGDDTSPIVALPPAHAPANQTQSLPWESAENGVDADNLRTQILALSGDKRNFLVSPPDGTDFVFDMPKYLPTALAILQIDKQLEQMRFELVPKQIKDDRFWQNYFYRVTRLQQSSMLLNQQPSSVVNASESLASANLPVEASNTSVKTPLERVSSSSSSVAKSNSVESFSVAETGPSVSAGLSSSGIDIPDSLEDAALGDEEYASTESFGADWEKELQNELDEV</sequence>
<dbReference type="EMBL" id="QEAP01000863">
    <property type="protein sequence ID" value="TPX55132.1"/>
    <property type="molecule type" value="Genomic_DNA"/>
</dbReference>
<proteinExistence type="predicted"/>
<comment type="caution">
    <text evidence="3">The sequence shown here is derived from an EMBL/GenBank/DDBJ whole genome shotgun (WGS) entry which is preliminary data.</text>
</comment>
<feature type="compositionally biased region" description="Acidic residues" evidence="1">
    <location>
        <begin position="287"/>
        <end position="300"/>
    </location>
</feature>
<evidence type="ECO:0000256" key="1">
    <source>
        <dbReference type="SAM" id="MobiDB-lite"/>
    </source>
</evidence>
<dbReference type="PANTHER" id="PTHR16019">
    <property type="entry name" value="SYNAPSE-ASSOCIATED PROTEIN"/>
    <property type="match status" value="1"/>
</dbReference>
<dbReference type="Gene3D" id="1.10.3970.10">
    <property type="entry name" value="BSD domain"/>
    <property type="match status" value="1"/>
</dbReference>
<protein>
    <recommendedName>
        <fullName evidence="2">BSD domain-containing protein</fullName>
    </recommendedName>
</protein>
<evidence type="ECO:0000313" key="4">
    <source>
        <dbReference type="Proteomes" id="UP000320333"/>
    </source>
</evidence>
<dbReference type="SMART" id="SM00751">
    <property type="entry name" value="BSD"/>
    <property type="match status" value="1"/>
</dbReference>
<dbReference type="GO" id="GO:0038203">
    <property type="term" value="P:TORC2 signaling"/>
    <property type="evidence" value="ECO:0007669"/>
    <property type="project" value="TreeGrafter"/>
</dbReference>
<dbReference type="AlphaFoldDB" id="A0A507DV18"/>
<dbReference type="STRING" id="246404.A0A507DV18"/>
<dbReference type="InterPro" id="IPR051494">
    <property type="entry name" value="BSD_domain-containing"/>
</dbReference>
<name>A0A507DV18_9FUNG</name>
<dbReference type="Pfam" id="PF03909">
    <property type="entry name" value="BSD"/>
    <property type="match status" value="1"/>
</dbReference>
<dbReference type="InterPro" id="IPR035925">
    <property type="entry name" value="BSD_dom_sf"/>
</dbReference>
<dbReference type="PANTHER" id="PTHR16019:SF6">
    <property type="entry name" value="SYNAPSE-ASSOCIATED PROTEIN 1"/>
    <property type="match status" value="1"/>
</dbReference>
<keyword evidence="4" id="KW-1185">Reference proteome</keyword>
<dbReference type="OrthoDB" id="47923at2759"/>
<dbReference type="InterPro" id="IPR005607">
    <property type="entry name" value="BSD_dom"/>
</dbReference>
<dbReference type="GO" id="GO:0005634">
    <property type="term" value="C:nucleus"/>
    <property type="evidence" value="ECO:0007669"/>
    <property type="project" value="TreeGrafter"/>
</dbReference>
<evidence type="ECO:0000313" key="3">
    <source>
        <dbReference type="EMBL" id="TPX55132.1"/>
    </source>
</evidence>
<accession>A0A507DV18</accession>
<feature type="region of interest" description="Disordered" evidence="1">
    <location>
        <begin position="271"/>
        <end position="320"/>
    </location>
</feature>
<reference evidence="3 4" key="1">
    <citation type="journal article" date="2019" name="Sci. Rep.">
        <title>Comparative genomics of chytrid fungi reveal insights into the obligate biotrophic and pathogenic lifestyle of Synchytrium endobioticum.</title>
        <authorList>
            <person name="van de Vossenberg B.T.L.H."/>
            <person name="Warris S."/>
            <person name="Nguyen H.D.T."/>
            <person name="van Gent-Pelzer M.P.E."/>
            <person name="Joly D.L."/>
            <person name="van de Geest H.C."/>
            <person name="Bonants P.J.M."/>
            <person name="Smith D.S."/>
            <person name="Levesque C.A."/>
            <person name="van der Lee T.A.J."/>
        </authorList>
    </citation>
    <scope>NUCLEOTIDE SEQUENCE [LARGE SCALE GENOMIC DNA]</scope>
    <source>
        <strain evidence="3 4">CBS 675.73</strain>
    </source>
</reference>
<feature type="domain" description="BSD" evidence="2">
    <location>
        <begin position="154"/>
        <end position="208"/>
    </location>
</feature>
<dbReference type="GO" id="GO:0005794">
    <property type="term" value="C:Golgi apparatus"/>
    <property type="evidence" value="ECO:0007669"/>
    <property type="project" value="TreeGrafter"/>
</dbReference>
<feature type="compositionally biased region" description="Polar residues" evidence="1">
    <location>
        <begin position="272"/>
        <end position="282"/>
    </location>
</feature>
<gene>
    <name evidence="3" type="ORF">CcCBS67573_g09507</name>
</gene>
<evidence type="ECO:0000259" key="2">
    <source>
        <dbReference type="PROSITE" id="PS50858"/>
    </source>
</evidence>
<dbReference type="SUPFAM" id="SSF140383">
    <property type="entry name" value="BSD domain-like"/>
    <property type="match status" value="1"/>
</dbReference>
<organism evidence="3 4">
    <name type="scientific">Chytriomyces confervae</name>
    <dbReference type="NCBI Taxonomy" id="246404"/>
    <lineage>
        <taxon>Eukaryota</taxon>
        <taxon>Fungi</taxon>
        <taxon>Fungi incertae sedis</taxon>
        <taxon>Chytridiomycota</taxon>
        <taxon>Chytridiomycota incertae sedis</taxon>
        <taxon>Chytridiomycetes</taxon>
        <taxon>Chytridiales</taxon>
        <taxon>Chytriomycetaceae</taxon>
        <taxon>Chytriomyces</taxon>
    </lineage>
</organism>
<dbReference type="PROSITE" id="PS50858">
    <property type="entry name" value="BSD"/>
    <property type="match status" value="1"/>
</dbReference>
<dbReference type="Proteomes" id="UP000320333">
    <property type="component" value="Unassembled WGS sequence"/>
</dbReference>